<dbReference type="AlphaFoldDB" id="A0A499V0M1"/>
<gene>
    <name evidence="2" type="ORF">SSPO_024450</name>
</gene>
<evidence type="ECO:0000313" key="3">
    <source>
        <dbReference type="Proteomes" id="UP000463951"/>
    </source>
</evidence>
<proteinExistence type="predicted"/>
<evidence type="ECO:0000313" key="2">
    <source>
        <dbReference type="EMBL" id="BBJ39727.1"/>
    </source>
</evidence>
<accession>A0A499V0M1</accession>
<evidence type="ECO:0008006" key="4">
    <source>
        <dbReference type="Google" id="ProtNLM"/>
    </source>
</evidence>
<dbReference type="EMBL" id="AP019620">
    <property type="protein sequence ID" value="BBJ39727.1"/>
    <property type="molecule type" value="Genomic_DNA"/>
</dbReference>
<dbReference type="Gene3D" id="3.40.50.880">
    <property type="match status" value="1"/>
</dbReference>
<name>A0A499V0M1_9ACTN</name>
<sequence length="154" mass="16491">MSQVVFVLVPGVHLLDLAGPAQVFDTAADLGLPYELGYVAERELVPTAQGLTLNARTEWPVTGPDDLVVVPGWRISPPHDGRVPGPESLERLCAHHAAGAPWPAYAPGRWRWDGRGCWTAAGAPPTMSCRTSWRPGTPGRRWSGMCCSPPTTGS</sequence>
<evidence type="ECO:0000256" key="1">
    <source>
        <dbReference type="SAM" id="MobiDB-lite"/>
    </source>
</evidence>
<dbReference type="Proteomes" id="UP000463951">
    <property type="component" value="Chromosome"/>
</dbReference>
<feature type="region of interest" description="Disordered" evidence="1">
    <location>
        <begin position="134"/>
        <end position="154"/>
    </location>
</feature>
<dbReference type="SUPFAM" id="SSF52317">
    <property type="entry name" value="Class I glutamine amidotransferase-like"/>
    <property type="match status" value="1"/>
</dbReference>
<organism evidence="2 3">
    <name type="scientific">Streptomyces antimycoticus</name>
    <dbReference type="NCBI Taxonomy" id="68175"/>
    <lineage>
        <taxon>Bacteria</taxon>
        <taxon>Bacillati</taxon>
        <taxon>Actinomycetota</taxon>
        <taxon>Actinomycetes</taxon>
        <taxon>Kitasatosporales</taxon>
        <taxon>Streptomycetaceae</taxon>
        <taxon>Streptomyces</taxon>
        <taxon>Streptomyces violaceusniger group</taxon>
    </lineage>
</organism>
<dbReference type="InterPro" id="IPR029062">
    <property type="entry name" value="Class_I_gatase-like"/>
</dbReference>
<reference evidence="2 3" key="1">
    <citation type="journal article" date="2020" name="Int. J. Syst. Evol. Microbiol.">
        <title>Reclassification of Streptomyces castelarensis and Streptomyces sporoclivatus as later heterotypic synonyms of Streptomyces antimycoticus.</title>
        <authorList>
            <person name="Komaki H."/>
            <person name="Tamura T."/>
        </authorList>
    </citation>
    <scope>NUCLEOTIDE SEQUENCE [LARGE SCALE GENOMIC DNA]</scope>
    <source>
        <strain evidence="2 3">NBRC 100767</strain>
    </source>
</reference>
<protein>
    <recommendedName>
        <fullName evidence="4">DJ-1/PfpI domain-containing protein</fullName>
    </recommendedName>
</protein>